<accession>A0A656QSM0</accession>
<proteinExistence type="predicted"/>
<name>A0A656QSM0_9BURK</name>
<evidence type="ECO:0000313" key="2">
    <source>
        <dbReference type="Proteomes" id="UP000027451"/>
    </source>
</evidence>
<organism evidence="1 2">
    <name type="scientific">Caballeronia zhejiangensis</name>
    <dbReference type="NCBI Taxonomy" id="871203"/>
    <lineage>
        <taxon>Bacteria</taxon>
        <taxon>Pseudomonadati</taxon>
        <taxon>Pseudomonadota</taxon>
        <taxon>Betaproteobacteria</taxon>
        <taxon>Burkholderiales</taxon>
        <taxon>Burkholderiaceae</taxon>
        <taxon>Caballeronia</taxon>
    </lineage>
</organism>
<keyword evidence="2" id="KW-1185">Reference proteome</keyword>
<sequence length="126" mass="12729">MKAKPTRSTLLSIAECEVAGCVACAPAAACTVQAIVVDGNAILNVNSSGASDERAVTVGASSTSATVTISKLSIMGNVRTYPGDTQYPIGLINLQAGAVALADVAGNDFSVPAMPFGIELSTVRQR</sequence>
<protein>
    <submittedName>
        <fullName evidence="1">Uncharacterized protein</fullName>
    </submittedName>
</protein>
<dbReference type="AlphaFoldDB" id="A0A656QSM0"/>
<dbReference type="Proteomes" id="UP000027451">
    <property type="component" value="Unassembled WGS sequence"/>
</dbReference>
<evidence type="ECO:0000313" key="1">
    <source>
        <dbReference type="EMBL" id="KDR34246.1"/>
    </source>
</evidence>
<reference evidence="1 2" key="1">
    <citation type="submission" date="2014-03" db="EMBL/GenBank/DDBJ databases">
        <title>Draft Genome Sequences of Four Burkholderia Strains.</title>
        <authorList>
            <person name="Liu X.Y."/>
            <person name="Li C.X."/>
            <person name="Xu J.H."/>
        </authorList>
    </citation>
    <scope>NUCLEOTIDE SEQUENCE [LARGE SCALE GENOMIC DNA]</scope>
    <source>
        <strain evidence="1 2">OP-1</strain>
    </source>
</reference>
<dbReference type="EMBL" id="JFHD01000001">
    <property type="protein sequence ID" value="KDR34246.1"/>
    <property type="molecule type" value="Genomic_DNA"/>
</dbReference>
<comment type="caution">
    <text evidence="1">The sequence shown here is derived from an EMBL/GenBank/DDBJ whole genome shotgun (WGS) entry which is preliminary data.</text>
</comment>
<gene>
    <name evidence="1" type="ORF">BG60_00325</name>
</gene>